<evidence type="ECO:0000256" key="7">
    <source>
        <dbReference type="ARBA" id="ARBA00023136"/>
    </source>
</evidence>
<feature type="transmembrane region" description="Helical" evidence="8">
    <location>
        <begin position="161"/>
        <end position="180"/>
    </location>
</feature>
<keyword evidence="3 8" id="KW-0813">Transport</keyword>
<protein>
    <submittedName>
        <fullName evidence="10">Spermidine/putrescine ABC transporter permease</fullName>
    </submittedName>
</protein>
<organism evidence="10 11">
    <name type="scientific">Candidatus Halobonum tyrrellensis G22</name>
    <dbReference type="NCBI Taxonomy" id="1324957"/>
    <lineage>
        <taxon>Archaea</taxon>
        <taxon>Methanobacteriati</taxon>
        <taxon>Methanobacteriota</taxon>
        <taxon>Stenosarchaea group</taxon>
        <taxon>Halobacteria</taxon>
        <taxon>Halobacteriales</taxon>
        <taxon>Haloferacaceae</taxon>
        <taxon>Candidatus Halobonum</taxon>
    </lineage>
</organism>
<proteinExistence type="inferred from homology"/>
<sequence length="299" mass="32852">MYDRFFESSYGEYAKIGITAGPGLVWLLLLLLFPLVFLVTISFASVNDSYQIVYEFSVSNYVSLLEGQDGWFRTPFIDTFLLSMGIAVVTTLMTIVFAFPVAYLLARASGTLFKALLFTILLPFFTIYIVRIYSWYAFFGSSGIINSFLVWTGLVSGPVSLFNYGVFPIVVALAHAYFPYMLLTLYSSLDGIDYSVVEAARDLGSSRVEVAKDIVVPLSAQGLITGSIFVFVPSLGSFITPKFLAQGKVAMVGEILADRINQIYAIDFGSAGSIFLIIPCLIGFLVIFKYADLGGMRGI</sequence>
<evidence type="ECO:0000256" key="1">
    <source>
        <dbReference type="ARBA" id="ARBA00004651"/>
    </source>
</evidence>
<evidence type="ECO:0000259" key="9">
    <source>
        <dbReference type="PROSITE" id="PS50928"/>
    </source>
</evidence>
<dbReference type="PATRIC" id="fig|1324957.4.peg.281"/>
<dbReference type="PANTHER" id="PTHR42929">
    <property type="entry name" value="INNER MEMBRANE ABC TRANSPORTER PERMEASE PROTEIN YDCU-RELATED-RELATED"/>
    <property type="match status" value="1"/>
</dbReference>
<evidence type="ECO:0000256" key="4">
    <source>
        <dbReference type="ARBA" id="ARBA00022475"/>
    </source>
</evidence>
<evidence type="ECO:0000256" key="8">
    <source>
        <dbReference type="RuleBase" id="RU363032"/>
    </source>
</evidence>
<dbReference type="STRING" id="1324957.K933_01342"/>
<dbReference type="Pfam" id="PF00528">
    <property type="entry name" value="BPD_transp_1"/>
    <property type="match status" value="1"/>
</dbReference>
<feature type="transmembrane region" description="Helical" evidence="8">
    <location>
        <begin position="80"/>
        <end position="105"/>
    </location>
</feature>
<keyword evidence="4" id="KW-1003">Cell membrane</keyword>
<keyword evidence="6 8" id="KW-1133">Transmembrane helix</keyword>
<evidence type="ECO:0000313" key="10">
    <source>
        <dbReference type="EMBL" id="ESP90163.1"/>
    </source>
</evidence>
<feature type="transmembrane region" description="Helical" evidence="8">
    <location>
        <begin position="24"/>
        <end position="46"/>
    </location>
</feature>
<dbReference type="InterPro" id="IPR000515">
    <property type="entry name" value="MetI-like"/>
</dbReference>
<comment type="caution">
    <text evidence="10">The sequence shown here is derived from an EMBL/GenBank/DDBJ whole genome shotgun (WGS) entry which is preliminary data.</text>
</comment>
<dbReference type="PROSITE" id="PS50928">
    <property type="entry name" value="ABC_TM1"/>
    <property type="match status" value="1"/>
</dbReference>
<dbReference type="EMBL" id="ASGZ01000002">
    <property type="protein sequence ID" value="ESP90163.1"/>
    <property type="molecule type" value="Genomic_DNA"/>
</dbReference>
<dbReference type="eggNOG" id="arCOG00161">
    <property type="taxonomic scope" value="Archaea"/>
</dbReference>
<evidence type="ECO:0000256" key="5">
    <source>
        <dbReference type="ARBA" id="ARBA00022692"/>
    </source>
</evidence>
<dbReference type="SUPFAM" id="SSF161098">
    <property type="entry name" value="MetI-like"/>
    <property type="match status" value="1"/>
</dbReference>
<evidence type="ECO:0000256" key="2">
    <source>
        <dbReference type="ARBA" id="ARBA00007069"/>
    </source>
</evidence>
<keyword evidence="5 8" id="KW-0812">Transmembrane</keyword>
<keyword evidence="11" id="KW-1185">Reference proteome</keyword>
<name>V4HK49_9EURY</name>
<dbReference type="CDD" id="cd06261">
    <property type="entry name" value="TM_PBP2"/>
    <property type="match status" value="1"/>
</dbReference>
<evidence type="ECO:0000256" key="6">
    <source>
        <dbReference type="ARBA" id="ARBA00022989"/>
    </source>
</evidence>
<accession>V4HK49</accession>
<dbReference type="GO" id="GO:0005886">
    <property type="term" value="C:plasma membrane"/>
    <property type="evidence" value="ECO:0007669"/>
    <property type="project" value="UniProtKB-SubCell"/>
</dbReference>
<feature type="transmembrane region" description="Helical" evidence="8">
    <location>
        <begin position="264"/>
        <end position="288"/>
    </location>
</feature>
<dbReference type="Gene3D" id="1.10.3720.10">
    <property type="entry name" value="MetI-like"/>
    <property type="match status" value="1"/>
</dbReference>
<feature type="transmembrane region" description="Helical" evidence="8">
    <location>
        <begin position="112"/>
        <end position="130"/>
    </location>
</feature>
<keyword evidence="7 8" id="KW-0472">Membrane</keyword>
<dbReference type="InterPro" id="IPR035906">
    <property type="entry name" value="MetI-like_sf"/>
</dbReference>
<feature type="domain" description="ABC transmembrane type-1" evidence="9">
    <location>
        <begin position="80"/>
        <end position="287"/>
    </location>
</feature>
<gene>
    <name evidence="10" type="ORF">K933_01342</name>
</gene>
<comment type="similarity">
    <text evidence="2">Belongs to the binding-protein-dependent transport system permease family. CysTW subfamily.</text>
</comment>
<feature type="transmembrane region" description="Helical" evidence="8">
    <location>
        <begin position="223"/>
        <end position="244"/>
    </location>
</feature>
<dbReference type="PANTHER" id="PTHR42929:SF1">
    <property type="entry name" value="INNER MEMBRANE ABC TRANSPORTER PERMEASE PROTEIN YDCU-RELATED"/>
    <property type="match status" value="1"/>
</dbReference>
<dbReference type="GO" id="GO:0055085">
    <property type="term" value="P:transmembrane transport"/>
    <property type="evidence" value="ECO:0007669"/>
    <property type="project" value="InterPro"/>
</dbReference>
<dbReference type="Proteomes" id="UP000017840">
    <property type="component" value="Unassembled WGS sequence"/>
</dbReference>
<feature type="transmembrane region" description="Helical" evidence="8">
    <location>
        <begin position="136"/>
        <end position="154"/>
    </location>
</feature>
<dbReference type="AlphaFoldDB" id="V4HK49"/>
<comment type="subcellular location">
    <subcellularLocation>
        <location evidence="1 8">Cell membrane</location>
        <topology evidence="1 8">Multi-pass membrane protein</topology>
    </subcellularLocation>
</comment>
<reference evidence="10 11" key="1">
    <citation type="journal article" date="2013" name="Genome Announc.">
        <title>Draft Genome Sequence of 'Candidatus Halobonum tyrrellensis' Strain G22, Isolated from the Hypersaline Waters of Lake Tyrrell, Australia.</title>
        <authorList>
            <person name="Ugalde J.A."/>
            <person name="Narasingarao P."/>
            <person name="Kuo S."/>
            <person name="Podell S."/>
            <person name="Allen E.E."/>
        </authorList>
    </citation>
    <scope>NUCLEOTIDE SEQUENCE [LARGE SCALE GENOMIC DNA]</scope>
    <source>
        <strain evidence="10 11">G22</strain>
    </source>
</reference>
<evidence type="ECO:0000313" key="11">
    <source>
        <dbReference type="Proteomes" id="UP000017840"/>
    </source>
</evidence>
<evidence type="ECO:0000256" key="3">
    <source>
        <dbReference type="ARBA" id="ARBA00022448"/>
    </source>
</evidence>